<dbReference type="SUPFAM" id="SSF56112">
    <property type="entry name" value="Protein kinase-like (PK-like)"/>
    <property type="match status" value="1"/>
</dbReference>
<name>A0AAC9MXA6_9PSEU</name>
<proteinExistence type="predicted"/>
<keyword evidence="2" id="KW-1185">Reference proteome</keyword>
<evidence type="ECO:0000313" key="2">
    <source>
        <dbReference type="Proteomes" id="UP000095210"/>
    </source>
</evidence>
<accession>A0AAC9MXA6</accession>
<dbReference type="Proteomes" id="UP000095210">
    <property type="component" value="Chromosome"/>
</dbReference>
<organism evidence="1 2">
    <name type="scientific">Actinoalloteichus hymeniacidonis</name>
    <dbReference type="NCBI Taxonomy" id="340345"/>
    <lineage>
        <taxon>Bacteria</taxon>
        <taxon>Bacillati</taxon>
        <taxon>Actinomycetota</taxon>
        <taxon>Actinomycetes</taxon>
        <taxon>Pseudonocardiales</taxon>
        <taxon>Pseudonocardiaceae</taxon>
        <taxon>Actinoalloteichus</taxon>
    </lineage>
</organism>
<dbReference type="AlphaFoldDB" id="A0AAC9MXA6"/>
<dbReference type="KEGG" id="ahm:TL08_06295"/>
<dbReference type="EMBL" id="CP014859">
    <property type="protein sequence ID" value="AOS62084.1"/>
    <property type="molecule type" value="Genomic_DNA"/>
</dbReference>
<evidence type="ECO:0000313" key="1">
    <source>
        <dbReference type="EMBL" id="AOS62084.1"/>
    </source>
</evidence>
<dbReference type="RefSeq" id="WP_069847292.1">
    <property type="nucleotide sequence ID" value="NZ_CP014859.1"/>
</dbReference>
<dbReference type="Gene3D" id="3.90.1200.10">
    <property type="match status" value="1"/>
</dbReference>
<protein>
    <submittedName>
        <fullName evidence="1">Aminoglycoside phosphotransferase</fullName>
    </submittedName>
</protein>
<sequence length="300" mass="32948">MSESPLHRPTPTRIVELPTAEAVRLRCVRLLGPCEILGDRSMPHGEALVLELAARDGALWIAKTSRQAVHYEREKAALRDWAPTLGDRAPQLVHVDDEAQLLVMTRVPGASAPTEAGEQDPAIHRQAGELARGLHDCVPPYTDPAPSARLVAKLDRWIAIGVRAGLLSSAEIDFAVRRVGELVALGPAVTVASHLDFQPRNWLVDASGTLRLIDFGRAGRDRWLADTERMLPRYWRDRPELAAAFFTGYGRTPTDAELHAQRCQHAYGALSTIVWAHQHDDPGFLAEGRAQLAEQMAAAD</sequence>
<dbReference type="InterPro" id="IPR011009">
    <property type="entry name" value="Kinase-like_dom_sf"/>
</dbReference>
<gene>
    <name evidence="1" type="ORF">TL08_06295</name>
</gene>
<reference evidence="2" key="1">
    <citation type="submission" date="2016-03" db="EMBL/GenBank/DDBJ databases">
        <title>Complete genome sequence of the type strain Actinoalloteichus hymeniacidonis DSM 45092.</title>
        <authorList>
            <person name="Schaffert L."/>
            <person name="Albersmeier A."/>
            <person name="Winkler A."/>
            <person name="Kalinowski J."/>
            <person name="Zotchev S."/>
            <person name="Ruckert C."/>
        </authorList>
    </citation>
    <scope>NUCLEOTIDE SEQUENCE [LARGE SCALE GENOMIC DNA]</scope>
    <source>
        <strain evidence="2">HPA177(T) (DSM 45092(T))</strain>
    </source>
</reference>